<dbReference type="Gene3D" id="1.10.10.60">
    <property type="entry name" value="Homeodomain-like"/>
    <property type="match status" value="2"/>
</dbReference>
<dbReference type="InterPro" id="IPR018062">
    <property type="entry name" value="HTH_AraC-typ_CS"/>
</dbReference>
<evidence type="ECO:0000256" key="1">
    <source>
        <dbReference type="ARBA" id="ARBA00023015"/>
    </source>
</evidence>
<dbReference type="GO" id="GO:0003700">
    <property type="term" value="F:DNA-binding transcription factor activity"/>
    <property type="evidence" value="ECO:0007669"/>
    <property type="project" value="InterPro"/>
</dbReference>
<evidence type="ECO:0000256" key="2">
    <source>
        <dbReference type="ARBA" id="ARBA00023125"/>
    </source>
</evidence>
<dbReference type="SUPFAM" id="SSF46689">
    <property type="entry name" value="Homeodomain-like"/>
    <property type="match status" value="2"/>
</dbReference>
<evidence type="ECO:0000313" key="5">
    <source>
        <dbReference type="EMBL" id="SDI84860.1"/>
    </source>
</evidence>
<organism evidence="5 6">
    <name type="scientific">Propionivibrio dicarboxylicus</name>
    <dbReference type="NCBI Taxonomy" id="83767"/>
    <lineage>
        <taxon>Bacteria</taxon>
        <taxon>Pseudomonadati</taxon>
        <taxon>Pseudomonadota</taxon>
        <taxon>Betaproteobacteria</taxon>
        <taxon>Rhodocyclales</taxon>
        <taxon>Rhodocyclaceae</taxon>
        <taxon>Propionivibrio</taxon>
    </lineage>
</organism>
<dbReference type="PROSITE" id="PS00041">
    <property type="entry name" value="HTH_ARAC_FAMILY_1"/>
    <property type="match status" value="1"/>
</dbReference>
<accession>A0A1G8NZB0</accession>
<name>A0A1G8NZB0_9RHOO</name>
<keyword evidence="3" id="KW-0804">Transcription</keyword>
<dbReference type="PROSITE" id="PS01124">
    <property type="entry name" value="HTH_ARAC_FAMILY_2"/>
    <property type="match status" value="1"/>
</dbReference>
<dbReference type="PANTHER" id="PTHR46796">
    <property type="entry name" value="HTH-TYPE TRANSCRIPTIONAL ACTIVATOR RHAS-RELATED"/>
    <property type="match status" value="1"/>
</dbReference>
<dbReference type="RefSeq" id="WP_091940736.1">
    <property type="nucleotide sequence ID" value="NZ_FNCY01000038.1"/>
</dbReference>
<dbReference type="Proteomes" id="UP000198607">
    <property type="component" value="Unassembled WGS sequence"/>
</dbReference>
<dbReference type="InterPro" id="IPR009057">
    <property type="entry name" value="Homeodomain-like_sf"/>
</dbReference>
<gene>
    <name evidence="5" type="ORF">SAMN05660652_04126</name>
</gene>
<dbReference type="OrthoDB" id="9816344at2"/>
<protein>
    <submittedName>
        <fullName evidence="5">Helix-turn-helix domain-containing protein</fullName>
    </submittedName>
</protein>
<dbReference type="STRING" id="83767.SAMN05660652_04126"/>
<dbReference type="SMART" id="SM00342">
    <property type="entry name" value="HTH_ARAC"/>
    <property type="match status" value="1"/>
</dbReference>
<dbReference type="InterPro" id="IPR050204">
    <property type="entry name" value="AraC_XylS_family_regulators"/>
</dbReference>
<dbReference type="InterPro" id="IPR018060">
    <property type="entry name" value="HTH_AraC"/>
</dbReference>
<evidence type="ECO:0000313" key="6">
    <source>
        <dbReference type="Proteomes" id="UP000198607"/>
    </source>
</evidence>
<dbReference type="GO" id="GO:0043565">
    <property type="term" value="F:sequence-specific DNA binding"/>
    <property type="evidence" value="ECO:0007669"/>
    <property type="project" value="InterPro"/>
</dbReference>
<evidence type="ECO:0000256" key="3">
    <source>
        <dbReference type="ARBA" id="ARBA00023163"/>
    </source>
</evidence>
<dbReference type="PANTHER" id="PTHR46796:SF6">
    <property type="entry name" value="ARAC SUBFAMILY"/>
    <property type="match status" value="1"/>
</dbReference>
<sequence>MAVVDRRIILGSYRQPVLGEDGLPVLRAPADWKGPLIERLAIPTHGECGPQFTGMPVVCTSRIAPGRRWYKCCSRVEEVPVPPSGIDMLSASYERDYERWECEPGYETLCMRLHASTLERFLHDEGFQFDLGTRYAHKDDMLSHLLFGLAGEIQQGMPNGVLYAEGLSLTIFGWLRQHYSIRASSSCQRKGCFNPAQRERIREFIDAQIGNPLSLDGMAAEVGMSAFHFLRVFRASFGVTPHQYVLQARIARAARALREQPERNISDIAFAVGFSSQAHLTLAFKRQMGITPASWRTGDARA</sequence>
<dbReference type="Pfam" id="PF12833">
    <property type="entry name" value="HTH_18"/>
    <property type="match status" value="1"/>
</dbReference>
<dbReference type="EMBL" id="FNCY01000038">
    <property type="protein sequence ID" value="SDI84860.1"/>
    <property type="molecule type" value="Genomic_DNA"/>
</dbReference>
<proteinExistence type="predicted"/>
<evidence type="ECO:0000259" key="4">
    <source>
        <dbReference type="PROSITE" id="PS01124"/>
    </source>
</evidence>
<dbReference type="AlphaFoldDB" id="A0A1G8NZB0"/>
<keyword evidence="1" id="KW-0805">Transcription regulation</keyword>
<reference evidence="5 6" key="1">
    <citation type="submission" date="2016-10" db="EMBL/GenBank/DDBJ databases">
        <authorList>
            <person name="de Groot N.N."/>
        </authorList>
    </citation>
    <scope>NUCLEOTIDE SEQUENCE [LARGE SCALE GENOMIC DNA]</scope>
    <source>
        <strain evidence="5 6">DSM 5885</strain>
    </source>
</reference>
<keyword evidence="2" id="KW-0238">DNA-binding</keyword>
<feature type="domain" description="HTH araC/xylS-type" evidence="4">
    <location>
        <begin position="199"/>
        <end position="298"/>
    </location>
</feature>
<keyword evidence="6" id="KW-1185">Reference proteome</keyword>